<evidence type="ECO:0000256" key="3">
    <source>
        <dbReference type="ARBA" id="ARBA00023163"/>
    </source>
</evidence>
<dbReference type="PANTHER" id="PTHR33204">
    <property type="entry name" value="TRANSCRIPTIONAL REGULATOR, MARR FAMILY"/>
    <property type="match status" value="1"/>
</dbReference>
<accession>A0A243W6P5</accession>
<evidence type="ECO:0000259" key="4">
    <source>
        <dbReference type="PROSITE" id="PS51118"/>
    </source>
</evidence>
<reference evidence="5 6" key="1">
    <citation type="submission" date="2017-01" db="EMBL/GenBank/DDBJ databases">
        <title>A new Hymenobacter.</title>
        <authorList>
            <person name="Liang Y."/>
            <person name="Feng F."/>
        </authorList>
    </citation>
    <scope>NUCLEOTIDE SEQUENCE [LARGE SCALE GENOMIC DNA]</scope>
    <source>
        <strain evidence="5">MIMBbqt21</strain>
    </source>
</reference>
<organism evidence="5 6">
    <name type="scientific">Hymenobacter crusticola</name>
    <dbReference type="NCBI Taxonomy" id="1770526"/>
    <lineage>
        <taxon>Bacteria</taxon>
        <taxon>Pseudomonadati</taxon>
        <taxon>Bacteroidota</taxon>
        <taxon>Cytophagia</taxon>
        <taxon>Cytophagales</taxon>
        <taxon>Hymenobacteraceae</taxon>
        <taxon>Hymenobacter</taxon>
    </lineage>
</organism>
<sequence length="128" mass="14495">MPSCPGNSPKSQYQAVRDTLEVISGRWKLLILAALFMRPFRFRELSREIGITPRMLAKELQELAQHQLVSRTVCDTRPITVEYACTAHSRTLLPVVQAMSDWGYQHHEVVVGQKRADDPAHLLQSAAK</sequence>
<evidence type="ECO:0000256" key="2">
    <source>
        <dbReference type="ARBA" id="ARBA00023125"/>
    </source>
</evidence>
<dbReference type="Proteomes" id="UP000194873">
    <property type="component" value="Unassembled WGS sequence"/>
</dbReference>
<dbReference type="InterPro" id="IPR036388">
    <property type="entry name" value="WH-like_DNA-bd_sf"/>
</dbReference>
<keyword evidence="6" id="KW-1185">Reference proteome</keyword>
<dbReference type="AlphaFoldDB" id="A0A243W6P5"/>
<keyword evidence="3" id="KW-0804">Transcription</keyword>
<comment type="caution">
    <text evidence="5">The sequence shown here is derived from an EMBL/GenBank/DDBJ whole genome shotgun (WGS) entry which is preliminary data.</text>
</comment>
<dbReference type="Gene3D" id="1.10.10.10">
    <property type="entry name" value="Winged helix-like DNA-binding domain superfamily/Winged helix DNA-binding domain"/>
    <property type="match status" value="1"/>
</dbReference>
<keyword evidence="2" id="KW-0238">DNA-binding</keyword>
<dbReference type="PROSITE" id="PS51118">
    <property type="entry name" value="HTH_HXLR"/>
    <property type="match status" value="1"/>
</dbReference>
<dbReference type="EMBL" id="MTSE01000061">
    <property type="protein sequence ID" value="OUJ67859.1"/>
    <property type="molecule type" value="Genomic_DNA"/>
</dbReference>
<dbReference type="InterPro" id="IPR002577">
    <property type="entry name" value="HTH_HxlR"/>
</dbReference>
<evidence type="ECO:0000256" key="1">
    <source>
        <dbReference type="ARBA" id="ARBA00023015"/>
    </source>
</evidence>
<dbReference type="RefSeq" id="WP_086597499.1">
    <property type="nucleotide sequence ID" value="NZ_MTSE01000061.1"/>
</dbReference>
<evidence type="ECO:0000313" key="5">
    <source>
        <dbReference type="EMBL" id="OUJ67859.1"/>
    </source>
</evidence>
<name>A0A243W6P5_9BACT</name>
<proteinExistence type="predicted"/>
<gene>
    <name evidence="5" type="ORF">BXP70_28445</name>
</gene>
<dbReference type="InterPro" id="IPR036390">
    <property type="entry name" value="WH_DNA-bd_sf"/>
</dbReference>
<dbReference type="OrthoDB" id="769662at2"/>
<dbReference type="SUPFAM" id="SSF46785">
    <property type="entry name" value="Winged helix' DNA-binding domain"/>
    <property type="match status" value="1"/>
</dbReference>
<protein>
    <recommendedName>
        <fullName evidence="4">HTH hxlR-type domain-containing protein</fullName>
    </recommendedName>
</protein>
<keyword evidence="1" id="KW-0805">Transcription regulation</keyword>
<dbReference type="GO" id="GO:0003677">
    <property type="term" value="F:DNA binding"/>
    <property type="evidence" value="ECO:0007669"/>
    <property type="project" value="UniProtKB-KW"/>
</dbReference>
<dbReference type="Pfam" id="PF01638">
    <property type="entry name" value="HxlR"/>
    <property type="match status" value="1"/>
</dbReference>
<feature type="domain" description="HTH hxlR-type" evidence="4">
    <location>
        <begin position="4"/>
        <end position="111"/>
    </location>
</feature>
<evidence type="ECO:0000313" key="6">
    <source>
        <dbReference type="Proteomes" id="UP000194873"/>
    </source>
</evidence>